<sequence>MSLLQMSNEKNDSMSQSDLVNMFTCSGCGS</sequence>
<reference evidence="1" key="1">
    <citation type="journal article" date="2014" name="Front. Microbiol.">
        <title>High frequency of phylogenetically diverse reductive dehalogenase-homologous genes in deep subseafloor sedimentary metagenomes.</title>
        <authorList>
            <person name="Kawai M."/>
            <person name="Futagami T."/>
            <person name="Toyoda A."/>
            <person name="Takaki Y."/>
            <person name="Nishi S."/>
            <person name="Hori S."/>
            <person name="Arai W."/>
            <person name="Tsubouchi T."/>
            <person name="Morono Y."/>
            <person name="Uchiyama I."/>
            <person name="Ito T."/>
            <person name="Fujiyama A."/>
            <person name="Inagaki F."/>
            <person name="Takami H."/>
        </authorList>
    </citation>
    <scope>NUCLEOTIDE SEQUENCE</scope>
    <source>
        <strain evidence="1">Expedition CK06-06</strain>
    </source>
</reference>
<protein>
    <submittedName>
        <fullName evidence="1">Uncharacterized protein</fullName>
    </submittedName>
</protein>
<feature type="non-terminal residue" evidence="1">
    <location>
        <position position="30"/>
    </location>
</feature>
<dbReference type="EMBL" id="BARU01019837">
    <property type="protein sequence ID" value="GAH57442.1"/>
    <property type="molecule type" value="Genomic_DNA"/>
</dbReference>
<gene>
    <name evidence="1" type="ORF">S03H2_32641</name>
</gene>
<dbReference type="AlphaFoldDB" id="X1GJU0"/>
<accession>X1GJU0</accession>
<organism evidence="1">
    <name type="scientific">marine sediment metagenome</name>
    <dbReference type="NCBI Taxonomy" id="412755"/>
    <lineage>
        <taxon>unclassified sequences</taxon>
        <taxon>metagenomes</taxon>
        <taxon>ecological metagenomes</taxon>
    </lineage>
</organism>
<evidence type="ECO:0000313" key="1">
    <source>
        <dbReference type="EMBL" id="GAH57442.1"/>
    </source>
</evidence>
<proteinExistence type="predicted"/>
<comment type="caution">
    <text evidence="1">The sequence shown here is derived from an EMBL/GenBank/DDBJ whole genome shotgun (WGS) entry which is preliminary data.</text>
</comment>
<name>X1GJU0_9ZZZZ</name>